<accession>A0A9W8TD61</accession>
<feature type="domain" description="Acetyl-coenzyme A synthetase N-terminal" evidence="3">
    <location>
        <begin position="45"/>
        <end position="102"/>
    </location>
</feature>
<evidence type="ECO:0000259" key="2">
    <source>
        <dbReference type="Pfam" id="PF00501"/>
    </source>
</evidence>
<name>A0A9W8TD61_9HYPO</name>
<dbReference type="OrthoDB" id="10253869at2759"/>
<evidence type="ECO:0008006" key="6">
    <source>
        <dbReference type="Google" id="ProtNLM"/>
    </source>
</evidence>
<dbReference type="Pfam" id="PF00501">
    <property type="entry name" value="AMP-binding"/>
    <property type="match status" value="2"/>
</dbReference>
<dbReference type="InterPro" id="IPR042099">
    <property type="entry name" value="ANL_N_sf"/>
</dbReference>
<dbReference type="EMBL" id="JAPEUR010000371">
    <property type="protein sequence ID" value="KAJ4310572.1"/>
    <property type="molecule type" value="Genomic_DNA"/>
</dbReference>
<dbReference type="Gene3D" id="3.40.50.12780">
    <property type="entry name" value="N-terminal domain of ligase-like"/>
    <property type="match status" value="2"/>
</dbReference>
<dbReference type="AlphaFoldDB" id="A0A9W8TD61"/>
<dbReference type="InterPro" id="IPR032387">
    <property type="entry name" value="ACAS_N"/>
</dbReference>
<feature type="domain" description="AMP-dependent synthetase/ligase" evidence="2">
    <location>
        <begin position="255"/>
        <end position="455"/>
    </location>
</feature>
<dbReference type="Proteomes" id="UP001140502">
    <property type="component" value="Unassembled WGS sequence"/>
</dbReference>
<evidence type="ECO:0000313" key="5">
    <source>
        <dbReference type="Proteomes" id="UP001140502"/>
    </source>
</evidence>
<organism evidence="4 5">
    <name type="scientific">Fusarium piperis</name>
    <dbReference type="NCBI Taxonomy" id="1435070"/>
    <lineage>
        <taxon>Eukaryota</taxon>
        <taxon>Fungi</taxon>
        <taxon>Dikarya</taxon>
        <taxon>Ascomycota</taxon>
        <taxon>Pezizomycotina</taxon>
        <taxon>Sordariomycetes</taxon>
        <taxon>Hypocreomycetidae</taxon>
        <taxon>Hypocreales</taxon>
        <taxon>Nectriaceae</taxon>
        <taxon>Fusarium</taxon>
        <taxon>Fusarium solani species complex</taxon>
    </lineage>
</organism>
<dbReference type="PANTHER" id="PTHR42921:SF1">
    <property type="entry name" value="ACETOACETYL-COA SYNTHETASE"/>
    <property type="match status" value="1"/>
</dbReference>
<dbReference type="SUPFAM" id="SSF56801">
    <property type="entry name" value="Acetyl-CoA synthetase-like"/>
    <property type="match status" value="1"/>
</dbReference>
<evidence type="ECO:0000259" key="3">
    <source>
        <dbReference type="Pfam" id="PF16177"/>
    </source>
</evidence>
<dbReference type="Pfam" id="PF16177">
    <property type="entry name" value="ACAS_N"/>
    <property type="match status" value="1"/>
</dbReference>
<proteinExistence type="inferred from homology"/>
<dbReference type="PANTHER" id="PTHR42921">
    <property type="entry name" value="ACETOACETYL-COA SYNTHETASE"/>
    <property type="match status" value="1"/>
</dbReference>
<comment type="similarity">
    <text evidence="1">Belongs to the ATP-dependent AMP-binding enzyme family.</text>
</comment>
<dbReference type="InterPro" id="IPR000873">
    <property type="entry name" value="AMP-dep_synth/lig_dom"/>
</dbReference>
<reference evidence="4" key="1">
    <citation type="submission" date="2022-10" db="EMBL/GenBank/DDBJ databases">
        <title>Tapping the CABI collections for fungal endophytes: first genome assemblies for Collariella, Neodidymelliopsis, Ascochyta clinopodiicola, Didymella pomorum, Didymosphaeria variabile, Neocosmospora piperis and Neocucurbitaria cava.</title>
        <authorList>
            <person name="Hill R."/>
        </authorList>
    </citation>
    <scope>NUCLEOTIDE SEQUENCE</scope>
    <source>
        <strain evidence="4">IMI 366586</strain>
    </source>
</reference>
<dbReference type="Gene3D" id="3.30.300.30">
    <property type="match status" value="1"/>
</dbReference>
<gene>
    <name evidence="4" type="ORF">N0V84_010907</name>
</gene>
<comment type="caution">
    <text evidence="4">The sequence shown here is derived from an EMBL/GenBank/DDBJ whole genome shotgun (WGS) entry which is preliminary data.</text>
</comment>
<keyword evidence="5" id="KW-1185">Reference proteome</keyword>
<protein>
    <recommendedName>
        <fullName evidence="6">Acetoacetyl-CoA synthetase</fullName>
    </recommendedName>
</protein>
<feature type="domain" description="AMP-dependent synthetase/ligase" evidence="2">
    <location>
        <begin position="109"/>
        <end position="216"/>
    </location>
</feature>
<evidence type="ECO:0000313" key="4">
    <source>
        <dbReference type="EMBL" id="KAJ4310572.1"/>
    </source>
</evidence>
<evidence type="ECO:0000256" key="1">
    <source>
        <dbReference type="ARBA" id="ARBA00006432"/>
    </source>
</evidence>
<dbReference type="InterPro" id="IPR045851">
    <property type="entry name" value="AMP-bd_C_sf"/>
</dbReference>
<dbReference type="GO" id="GO:0030729">
    <property type="term" value="F:acetoacetate-CoA ligase activity"/>
    <property type="evidence" value="ECO:0007669"/>
    <property type="project" value="TreeGrafter"/>
</dbReference>
<sequence length="641" mass="70060">MSETTSPRAQGAAVGVWKHPFPGVTRLDAFRRYVNRAYGASLESYQDLHNWSVKNLEDFAKAVWIFCGVVYSHPPDKVANGINNVWPRPDWFPGARINFTENILAVGLKTHPDSVAVSACREAGTHWRHLSWRQLHSQVALYTAALRAAGVGRGDRVAGVLSNSIEAMVILLATGAVGAIFSSMAPDMGAAGIVSRYAQIQPKIIFVDTEVLYAGKRRILHEKLTTALTHLRKRVPGLGKVVVITGSLLPDPGWSGTTGVPKCICHSGGGALLQQKKELILANDMNSESTYYQYTTTGWMMWNYLIGSLSVGSRIVLYDGSPLYPNAAFQIRLLEEQGVTHWGTSPKLLNALKQTGYKRTEALQNLRLVVSAGSPLSAETSRWFRDMMPSYVGLFSGSGGTDLVGGILSGNFLSTIHDGELASPQLGMDVQVWDYQGRNVDEAGDKGDLVITTPFFSMPVCFWGDRDGEKYRKAYFDRFAGVWCHGDFVQRNPATGGYAILGRSDGVLNPGGIRFGTAEIYAVVDHFPQVQDCIAVGQRRPGESDEQVLLFLKTGTSDFNQVRGQIQEAIREQLSPRHVPAHILHVNDIPCTSNGKVIEMVVKAIVCKSKVANIDSVANPECLAEYRKFADLPSSSGEAKL</sequence>